<dbReference type="Gene3D" id="3.10.105.10">
    <property type="entry name" value="Dipeptide-binding Protein, Domain 3"/>
    <property type="match status" value="1"/>
</dbReference>
<dbReference type="EMBL" id="JAIPME010000002">
    <property type="protein sequence ID" value="MBZ2386996.1"/>
    <property type="molecule type" value="Genomic_DNA"/>
</dbReference>
<evidence type="ECO:0000256" key="1">
    <source>
        <dbReference type="SAM" id="MobiDB-lite"/>
    </source>
</evidence>
<proteinExistence type="predicted"/>
<dbReference type="PROSITE" id="PS51257">
    <property type="entry name" value="PROKAR_LIPOPROTEIN"/>
    <property type="match status" value="1"/>
</dbReference>
<dbReference type="SUPFAM" id="SSF53850">
    <property type="entry name" value="Periplasmic binding protein-like II"/>
    <property type="match status" value="1"/>
</dbReference>
<dbReference type="InterPro" id="IPR039424">
    <property type="entry name" value="SBP_5"/>
</dbReference>
<evidence type="ECO:0000259" key="3">
    <source>
        <dbReference type="Pfam" id="PF00496"/>
    </source>
</evidence>
<protein>
    <recommendedName>
        <fullName evidence="3">Solute-binding protein family 5 domain-containing protein</fullName>
    </recommendedName>
</protein>
<dbReference type="InterPro" id="IPR030678">
    <property type="entry name" value="Peptide/Ni-bd"/>
</dbReference>
<keyword evidence="2" id="KW-0732">Signal</keyword>
<gene>
    <name evidence="4" type="ORF">K8P03_06840</name>
</gene>
<accession>A0ABS7SZR2</accession>
<feature type="domain" description="Solute-binding protein family 5" evidence="3">
    <location>
        <begin position="97"/>
        <end position="433"/>
    </location>
</feature>
<feature type="chain" id="PRO_5047528394" description="Solute-binding protein family 5 domain-containing protein" evidence="2">
    <location>
        <begin position="29"/>
        <end position="513"/>
    </location>
</feature>
<dbReference type="RefSeq" id="WP_223419719.1">
    <property type="nucleotide sequence ID" value="NZ_JAIPME010000002.1"/>
</dbReference>
<name>A0ABS7SZR2_9FIRM</name>
<reference evidence="4 5" key="1">
    <citation type="submission" date="2021-08" db="EMBL/GenBank/DDBJ databases">
        <title>FDA dAtabase for Regulatory Grade micrObial Sequences (FDA-ARGOS): Supporting development and validation of Infectious Disease Dx tests.</title>
        <authorList>
            <person name="Sproer C."/>
            <person name="Gronow S."/>
            <person name="Severitt S."/>
            <person name="Schroder I."/>
            <person name="Tallon L."/>
            <person name="Sadzewicz L."/>
            <person name="Zhao X."/>
            <person name="Boylan J."/>
            <person name="Ott S."/>
            <person name="Bowen H."/>
            <person name="Vavikolanu K."/>
            <person name="Hazen T."/>
            <person name="Aluvathingal J."/>
            <person name="Nadendla S."/>
            <person name="Lowell S."/>
            <person name="Myers T."/>
            <person name="Yan Y."/>
            <person name="Sichtig H."/>
        </authorList>
    </citation>
    <scope>NUCLEOTIDE SEQUENCE [LARGE SCALE GENOMIC DNA]</scope>
    <source>
        <strain evidence="4 5">FDAARGOS_1460</strain>
    </source>
</reference>
<dbReference type="InterPro" id="IPR000914">
    <property type="entry name" value="SBP_5_dom"/>
</dbReference>
<keyword evidence="5" id="KW-1185">Reference proteome</keyword>
<comment type="caution">
    <text evidence="4">The sequence shown here is derived from an EMBL/GenBank/DDBJ whole genome shotgun (WGS) entry which is preliminary data.</text>
</comment>
<dbReference type="PANTHER" id="PTHR30290">
    <property type="entry name" value="PERIPLASMIC BINDING COMPONENT OF ABC TRANSPORTER"/>
    <property type="match status" value="1"/>
</dbReference>
<sequence length="513" mass="57398">MKFLKKFGLTSLLALAVLLSACSSNKPAEENKDAKEGTETTEQAENKDSGQEKVLTIGSSYVYASCDPHKDWNGWELVKLGVGETLFDLADDYSLRGKLVEDYKNIDPTTWEITLKDGLKFSNGKDVTGEAVIKSLQRTIAENPEAASMEGTEFTADGNKITIKTKEANGKALNSLVDPHFIICDVDDTKDFDASPICTGPYQISEFKPENEITLVKNENYWNGTPKLDKIVNKLVSESTTLGLALESKEIDIAQVDTETADKLEADDNYQVVRTPSSRVYLIYVKDTAVSNPEVREGLFKAIDREEIADDLLKGGIKIVYSPFAPELPFAIGKDDVDTFDLEKSKELAEKTKPDSEKAYTMKFYERLNIPKIATQLQSQFTKAGWNVQAVQDENSKYVNSGDYDLGMYGVVTLRVGDPYEYLNAVFGSEGAANYNSYKNEKVDELLKQMKSEFDEDKRNELSKEILKTALADRMHYFIGNVKVDLAAQSYVKNFEVSPFEYRIISVDTDIEK</sequence>
<evidence type="ECO:0000313" key="5">
    <source>
        <dbReference type="Proteomes" id="UP000734271"/>
    </source>
</evidence>
<organism evidence="4 5">
    <name type="scientific">Anaerococcus murdochii</name>
    <dbReference type="NCBI Taxonomy" id="411577"/>
    <lineage>
        <taxon>Bacteria</taxon>
        <taxon>Bacillati</taxon>
        <taxon>Bacillota</taxon>
        <taxon>Tissierellia</taxon>
        <taxon>Tissierellales</taxon>
        <taxon>Peptoniphilaceae</taxon>
        <taxon>Anaerococcus</taxon>
    </lineage>
</organism>
<dbReference type="Proteomes" id="UP000734271">
    <property type="component" value="Unassembled WGS sequence"/>
</dbReference>
<feature type="signal peptide" evidence="2">
    <location>
        <begin position="1"/>
        <end position="28"/>
    </location>
</feature>
<feature type="region of interest" description="Disordered" evidence="1">
    <location>
        <begin position="27"/>
        <end position="50"/>
    </location>
</feature>
<evidence type="ECO:0000313" key="4">
    <source>
        <dbReference type="EMBL" id="MBZ2386996.1"/>
    </source>
</evidence>
<dbReference type="Gene3D" id="3.40.190.10">
    <property type="entry name" value="Periplasmic binding protein-like II"/>
    <property type="match status" value="1"/>
</dbReference>
<evidence type="ECO:0000256" key="2">
    <source>
        <dbReference type="SAM" id="SignalP"/>
    </source>
</evidence>
<dbReference type="PIRSF" id="PIRSF002741">
    <property type="entry name" value="MppA"/>
    <property type="match status" value="1"/>
</dbReference>
<dbReference type="PANTHER" id="PTHR30290:SF81">
    <property type="entry name" value="OLIGOPEPTIDE-BINDING PROTEIN OPPA"/>
    <property type="match status" value="1"/>
</dbReference>
<dbReference type="Pfam" id="PF00496">
    <property type="entry name" value="SBP_bac_5"/>
    <property type="match status" value="1"/>
</dbReference>